<dbReference type="CDD" id="cd11579">
    <property type="entry name" value="Glyco_tran_WbsX"/>
    <property type="match status" value="1"/>
</dbReference>
<dbReference type="EMBL" id="DVND01000129">
    <property type="protein sequence ID" value="HIU48689.1"/>
    <property type="molecule type" value="Genomic_DNA"/>
</dbReference>
<comment type="caution">
    <text evidence="1">The sequence shown here is derived from an EMBL/GenBank/DDBJ whole genome shotgun (WGS) entry which is preliminary data.</text>
</comment>
<name>A0A9D1LVA0_9FIRM</name>
<protein>
    <submittedName>
        <fullName evidence="1">Glycoside hydrolase family 99-like domain-containing protein</fullName>
    </submittedName>
</protein>
<evidence type="ECO:0000313" key="2">
    <source>
        <dbReference type="Proteomes" id="UP000824111"/>
    </source>
</evidence>
<proteinExistence type="predicted"/>
<dbReference type="Pfam" id="PF14307">
    <property type="entry name" value="Glyco_tran_WbsX"/>
    <property type="match status" value="1"/>
</dbReference>
<dbReference type="InterPro" id="IPR032719">
    <property type="entry name" value="WbsX"/>
</dbReference>
<sequence>MKQRYDIAAYIWPAYTGDELKTRIFWEKGLGEWQTVMAAQPKFEGHAWPRKPLWGYVNEANPDVMEMQIRAALKHGVNTFIYDWYWYDNRPYLENCLKDGFLRAGNNQEMQFYLMWANHDVNYLWDKRNAGRVAEVLYRGTHSEYEFKCATQYVIDNYFALPNYYKIDGKPVFCIYELSNLLLGLGGEEPVKRALEDFRARCVQAGLPGVHIQTTLRGEFQPNRSGVDHPVFFDTLKMAERLGFDSLTHYQFVHFVDIDADYEAIIPEVVACWDYIAAHSSIPYYPHVSLGWDNNPRHHGFQPGILRNNTPENVKKAFLEAKNYLDKRKLNAPLLTVNSWNEWTEGSYLEPDDLYGYGYLEAIRDVFL</sequence>
<evidence type="ECO:0000313" key="1">
    <source>
        <dbReference type="EMBL" id="HIU48689.1"/>
    </source>
</evidence>
<dbReference type="Proteomes" id="UP000824111">
    <property type="component" value="Unassembled WGS sequence"/>
</dbReference>
<accession>A0A9D1LVA0</accession>
<reference evidence="1" key="1">
    <citation type="submission" date="2020-10" db="EMBL/GenBank/DDBJ databases">
        <authorList>
            <person name="Gilroy R."/>
        </authorList>
    </citation>
    <scope>NUCLEOTIDE SEQUENCE</scope>
    <source>
        <strain evidence="1">ChiSjej4B22-9803</strain>
    </source>
</reference>
<dbReference type="GO" id="GO:0016787">
    <property type="term" value="F:hydrolase activity"/>
    <property type="evidence" value="ECO:0007669"/>
    <property type="project" value="UniProtKB-KW"/>
</dbReference>
<dbReference type="PANTHER" id="PTHR41244">
    <property type="entry name" value="RHAMNAN SYNTHESIS F"/>
    <property type="match status" value="1"/>
</dbReference>
<dbReference type="Gene3D" id="3.20.20.80">
    <property type="entry name" value="Glycosidases"/>
    <property type="match status" value="1"/>
</dbReference>
<gene>
    <name evidence="1" type="ORF">IAB04_04950</name>
</gene>
<dbReference type="AlphaFoldDB" id="A0A9D1LVA0"/>
<organism evidence="1 2">
    <name type="scientific">Candidatus Avimonoglobus intestinipullorum</name>
    <dbReference type="NCBI Taxonomy" id="2840699"/>
    <lineage>
        <taxon>Bacteria</taxon>
        <taxon>Bacillati</taxon>
        <taxon>Bacillota</taxon>
        <taxon>Clostridia</taxon>
        <taxon>Eubacteriales</taxon>
        <taxon>Candidatus Avimonoglobus</taxon>
    </lineage>
</organism>
<keyword evidence="1" id="KW-0378">Hydrolase</keyword>
<dbReference type="PANTHER" id="PTHR41244:SF1">
    <property type="entry name" value="GLYCOSYLTRANSFERASE"/>
    <property type="match status" value="1"/>
</dbReference>
<reference evidence="1" key="2">
    <citation type="journal article" date="2021" name="PeerJ">
        <title>Extensive microbial diversity within the chicken gut microbiome revealed by metagenomics and culture.</title>
        <authorList>
            <person name="Gilroy R."/>
            <person name="Ravi A."/>
            <person name="Getino M."/>
            <person name="Pursley I."/>
            <person name="Horton D.L."/>
            <person name="Alikhan N.F."/>
            <person name="Baker D."/>
            <person name="Gharbi K."/>
            <person name="Hall N."/>
            <person name="Watson M."/>
            <person name="Adriaenssens E.M."/>
            <person name="Foster-Nyarko E."/>
            <person name="Jarju S."/>
            <person name="Secka A."/>
            <person name="Antonio M."/>
            <person name="Oren A."/>
            <person name="Chaudhuri R.R."/>
            <person name="La Ragione R."/>
            <person name="Hildebrand F."/>
            <person name="Pallen M.J."/>
        </authorList>
    </citation>
    <scope>NUCLEOTIDE SEQUENCE</scope>
    <source>
        <strain evidence="1">ChiSjej4B22-9803</strain>
    </source>
</reference>